<evidence type="ECO:0000313" key="1">
    <source>
        <dbReference type="EMBL" id="QUF03284.1"/>
    </source>
</evidence>
<proteinExistence type="predicted"/>
<sequence>MRVIRSGRAGRPVWTALWYRVRGFAEQFEEIVRPATGMDGCGALSEAFAGGRGKLIVNSSSVDEKRVFPAIQGITRMP</sequence>
<gene>
    <name evidence="1" type="ORF">KCV87_28340</name>
</gene>
<evidence type="ECO:0000313" key="2">
    <source>
        <dbReference type="Proteomes" id="UP000677152"/>
    </source>
</evidence>
<name>A0AA45L4I1_9PSEU</name>
<protein>
    <submittedName>
        <fullName evidence="1">Uncharacterized protein</fullName>
    </submittedName>
</protein>
<reference evidence="1" key="1">
    <citation type="submission" date="2021-04" db="EMBL/GenBank/DDBJ databases">
        <title>Genomic sequence of Actinosynnema pretiosum subsp. pretiosum ATCC 31280 (C-14919).</title>
        <authorList>
            <person name="Bai L."/>
            <person name="Wang X."/>
            <person name="Xiao Y."/>
        </authorList>
    </citation>
    <scope>NUCLEOTIDE SEQUENCE</scope>
    <source>
        <strain evidence="1">ATCC 31280</strain>
    </source>
</reference>
<organism evidence="1 2">
    <name type="scientific">Actinosynnema pretiosum subsp. pretiosum</name>
    <dbReference type="NCBI Taxonomy" id="103721"/>
    <lineage>
        <taxon>Bacteria</taxon>
        <taxon>Bacillati</taxon>
        <taxon>Actinomycetota</taxon>
        <taxon>Actinomycetes</taxon>
        <taxon>Pseudonocardiales</taxon>
        <taxon>Pseudonocardiaceae</taxon>
        <taxon>Actinosynnema</taxon>
    </lineage>
</organism>
<dbReference type="Proteomes" id="UP000677152">
    <property type="component" value="Chromosome"/>
</dbReference>
<dbReference type="AlphaFoldDB" id="A0AA45L4I1"/>
<dbReference type="EMBL" id="CP073249">
    <property type="protein sequence ID" value="QUF03284.1"/>
    <property type="molecule type" value="Genomic_DNA"/>
</dbReference>
<accession>A0AA45L4I1</accession>